<dbReference type="EMBL" id="NVSR01000027">
    <property type="protein sequence ID" value="PCI28722.1"/>
    <property type="molecule type" value="Genomic_DNA"/>
</dbReference>
<evidence type="ECO:0000313" key="1">
    <source>
        <dbReference type="EMBL" id="PCI28722.1"/>
    </source>
</evidence>
<proteinExistence type="predicted"/>
<protein>
    <submittedName>
        <fullName evidence="1">Thiamine biosynthesis protein ThiS</fullName>
    </submittedName>
</protein>
<comment type="caution">
    <text evidence="1">The sequence shown here is derived from an EMBL/GenBank/DDBJ whole genome shotgun (WGS) entry which is preliminary data.</text>
</comment>
<gene>
    <name evidence="1" type="primary">thiS</name>
    <name evidence="1" type="ORF">COB67_05680</name>
</gene>
<dbReference type="PANTHER" id="PTHR34472:SF1">
    <property type="entry name" value="SULFUR CARRIER PROTEIN THIS"/>
    <property type="match status" value="1"/>
</dbReference>
<reference evidence="2" key="1">
    <citation type="submission" date="2017-08" db="EMBL/GenBank/DDBJ databases">
        <title>A dynamic microbial community with high functional redundancy inhabits the cold, oxic subseafloor aquifer.</title>
        <authorList>
            <person name="Tully B.J."/>
            <person name="Wheat C.G."/>
            <person name="Glazer B.T."/>
            <person name="Huber J.A."/>
        </authorList>
    </citation>
    <scope>NUCLEOTIDE SEQUENCE [LARGE SCALE GENOMIC DNA]</scope>
</reference>
<dbReference type="CDD" id="cd00565">
    <property type="entry name" value="Ubl_ThiS"/>
    <property type="match status" value="1"/>
</dbReference>
<dbReference type="InterPro" id="IPR003749">
    <property type="entry name" value="ThiS/MoaD-like"/>
</dbReference>
<organism evidence="1 2">
    <name type="scientific">SAR324 cluster bacterium</name>
    <dbReference type="NCBI Taxonomy" id="2024889"/>
    <lineage>
        <taxon>Bacteria</taxon>
        <taxon>Deltaproteobacteria</taxon>
        <taxon>SAR324 cluster</taxon>
    </lineage>
</organism>
<dbReference type="InterPro" id="IPR016155">
    <property type="entry name" value="Mopterin_synth/thiamin_S_b"/>
</dbReference>
<dbReference type="Proteomes" id="UP000218113">
    <property type="component" value="Unassembled WGS sequence"/>
</dbReference>
<evidence type="ECO:0000313" key="2">
    <source>
        <dbReference type="Proteomes" id="UP000218113"/>
    </source>
</evidence>
<dbReference type="Gene3D" id="3.10.20.30">
    <property type="match status" value="1"/>
</dbReference>
<dbReference type="AlphaFoldDB" id="A0A2A4T5D0"/>
<sequence length="70" mass="7928">MEIKVNGEAQVVEESNITVTNLLKVKDVEMPDMVSVQLNGEFVDRENYDTQIVKDQDEVEFLYFMGGGAQ</sequence>
<dbReference type="SUPFAM" id="SSF54285">
    <property type="entry name" value="MoaD/ThiS"/>
    <property type="match status" value="1"/>
</dbReference>
<name>A0A2A4T5D0_9DELT</name>
<dbReference type="InterPro" id="IPR010035">
    <property type="entry name" value="Thi_S"/>
</dbReference>
<dbReference type="PANTHER" id="PTHR34472">
    <property type="entry name" value="SULFUR CARRIER PROTEIN THIS"/>
    <property type="match status" value="1"/>
</dbReference>
<dbReference type="NCBIfam" id="TIGR01683">
    <property type="entry name" value="thiS"/>
    <property type="match status" value="1"/>
</dbReference>
<accession>A0A2A4T5D0</accession>
<dbReference type="InterPro" id="IPR012675">
    <property type="entry name" value="Beta-grasp_dom_sf"/>
</dbReference>
<dbReference type="Pfam" id="PF02597">
    <property type="entry name" value="ThiS"/>
    <property type="match status" value="1"/>
</dbReference>